<evidence type="ECO:0000313" key="7">
    <source>
        <dbReference type="Proteomes" id="UP000646365"/>
    </source>
</evidence>
<dbReference type="AlphaFoldDB" id="A0A8J2YT49"/>
<evidence type="ECO:0000259" key="5">
    <source>
        <dbReference type="PROSITE" id="PS51898"/>
    </source>
</evidence>
<keyword evidence="2" id="KW-0229">DNA integration</keyword>
<comment type="similarity">
    <text evidence="1">Belongs to the 'phage' integrase family.</text>
</comment>
<dbReference type="InterPro" id="IPR011010">
    <property type="entry name" value="DNA_brk_join_enz"/>
</dbReference>
<dbReference type="Gene3D" id="1.10.443.10">
    <property type="entry name" value="Intergrase catalytic core"/>
    <property type="match status" value="1"/>
</dbReference>
<protein>
    <recommendedName>
        <fullName evidence="5">Tyr recombinase domain-containing protein</fullName>
    </recommendedName>
</protein>
<keyword evidence="4" id="KW-0233">DNA recombination</keyword>
<dbReference type="PROSITE" id="PS51898">
    <property type="entry name" value="TYR_RECOMBINASE"/>
    <property type="match status" value="1"/>
</dbReference>
<dbReference type="InterPro" id="IPR050090">
    <property type="entry name" value="Tyrosine_recombinase_XerCD"/>
</dbReference>
<dbReference type="CDD" id="cd00397">
    <property type="entry name" value="DNA_BRE_C"/>
    <property type="match status" value="1"/>
</dbReference>
<evidence type="ECO:0000256" key="1">
    <source>
        <dbReference type="ARBA" id="ARBA00008857"/>
    </source>
</evidence>
<dbReference type="InterPro" id="IPR013762">
    <property type="entry name" value="Integrase-like_cat_sf"/>
</dbReference>
<accession>A0A8J2YT49</accession>
<dbReference type="GO" id="GO:0003677">
    <property type="term" value="F:DNA binding"/>
    <property type="evidence" value="ECO:0007669"/>
    <property type="project" value="UniProtKB-KW"/>
</dbReference>
<dbReference type="EMBL" id="BMJQ01000004">
    <property type="protein sequence ID" value="GGF12788.1"/>
    <property type="molecule type" value="Genomic_DNA"/>
</dbReference>
<sequence length="208" mass="22913">MEGKLALTRRAKMLSEKQEAAVLGLLDQHGRYRERNAAMFLLSVKGGLRAKEIAMLTWSMITDADGRIADAISLENKASKGKRGGRKIPMNRQLRLALERLQEQQHGQCRPESPVIRSERGRNTEIGGQMSAGSIADWFGDLYSSIGLEGCSSHSGRRTFITRTARKIGQVGGSLRDVQYLAGHASLSTTQIYIDGDSEAQRKVVDLI</sequence>
<organism evidence="6 7">
    <name type="scientific">Aliidongia dinghuensis</name>
    <dbReference type="NCBI Taxonomy" id="1867774"/>
    <lineage>
        <taxon>Bacteria</taxon>
        <taxon>Pseudomonadati</taxon>
        <taxon>Pseudomonadota</taxon>
        <taxon>Alphaproteobacteria</taxon>
        <taxon>Rhodospirillales</taxon>
        <taxon>Dongiaceae</taxon>
        <taxon>Aliidongia</taxon>
    </lineage>
</organism>
<dbReference type="PANTHER" id="PTHR30349">
    <property type="entry name" value="PHAGE INTEGRASE-RELATED"/>
    <property type="match status" value="1"/>
</dbReference>
<dbReference type="GO" id="GO:0006310">
    <property type="term" value="P:DNA recombination"/>
    <property type="evidence" value="ECO:0007669"/>
    <property type="project" value="UniProtKB-KW"/>
</dbReference>
<keyword evidence="7" id="KW-1185">Reference proteome</keyword>
<evidence type="ECO:0000313" key="6">
    <source>
        <dbReference type="EMBL" id="GGF12788.1"/>
    </source>
</evidence>
<reference evidence="6" key="2">
    <citation type="submission" date="2020-09" db="EMBL/GenBank/DDBJ databases">
        <authorList>
            <person name="Sun Q."/>
            <person name="Zhou Y."/>
        </authorList>
    </citation>
    <scope>NUCLEOTIDE SEQUENCE</scope>
    <source>
        <strain evidence="6">CGMCC 1.15725</strain>
    </source>
</reference>
<dbReference type="Pfam" id="PF00589">
    <property type="entry name" value="Phage_integrase"/>
    <property type="match status" value="1"/>
</dbReference>
<evidence type="ECO:0000256" key="2">
    <source>
        <dbReference type="ARBA" id="ARBA00022908"/>
    </source>
</evidence>
<keyword evidence="3" id="KW-0238">DNA-binding</keyword>
<dbReference type="Proteomes" id="UP000646365">
    <property type="component" value="Unassembled WGS sequence"/>
</dbReference>
<evidence type="ECO:0000256" key="3">
    <source>
        <dbReference type="ARBA" id="ARBA00023125"/>
    </source>
</evidence>
<gene>
    <name evidence="6" type="ORF">GCM10011611_18060</name>
</gene>
<reference evidence="6" key="1">
    <citation type="journal article" date="2014" name="Int. J. Syst. Evol. Microbiol.">
        <title>Complete genome sequence of Corynebacterium casei LMG S-19264T (=DSM 44701T), isolated from a smear-ripened cheese.</title>
        <authorList>
            <consortium name="US DOE Joint Genome Institute (JGI-PGF)"/>
            <person name="Walter F."/>
            <person name="Albersmeier A."/>
            <person name="Kalinowski J."/>
            <person name="Ruckert C."/>
        </authorList>
    </citation>
    <scope>NUCLEOTIDE SEQUENCE</scope>
    <source>
        <strain evidence="6">CGMCC 1.15725</strain>
    </source>
</reference>
<dbReference type="GO" id="GO:0015074">
    <property type="term" value="P:DNA integration"/>
    <property type="evidence" value="ECO:0007669"/>
    <property type="project" value="UniProtKB-KW"/>
</dbReference>
<dbReference type="PANTHER" id="PTHR30349:SF41">
    <property type="entry name" value="INTEGRASE_RECOMBINASE PROTEIN MJ0367-RELATED"/>
    <property type="match status" value="1"/>
</dbReference>
<name>A0A8J2YT49_9PROT</name>
<dbReference type="InterPro" id="IPR002104">
    <property type="entry name" value="Integrase_catalytic"/>
</dbReference>
<evidence type="ECO:0000256" key="4">
    <source>
        <dbReference type="ARBA" id="ARBA00023172"/>
    </source>
</evidence>
<proteinExistence type="inferred from homology"/>
<feature type="domain" description="Tyr recombinase" evidence="5">
    <location>
        <begin position="9"/>
        <end position="206"/>
    </location>
</feature>
<dbReference type="SUPFAM" id="SSF56349">
    <property type="entry name" value="DNA breaking-rejoining enzymes"/>
    <property type="match status" value="1"/>
</dbReference>
<comment type="caution">
    <text evidence="6">The sequence shown here is derived from an EMBL/GenBank/DDBJ whole genome shotgun (WGS) entry which is preliminary data.</text>
</comment>